<keyword evidence="2" id="KW-0472">Membrane</keyword>
<gene>
    <name evidence="3" type="ORF">PHJA_001459800</name>
</gene>
<name>A0A830CD37_9LAMI</name>
<evidence type="ECO:0000256" key="2">
    <source>
        <dbReference type="SAM" id="Phobius"/>
    </source>
</evidence>
<dbReference type="AlphaFoldDB" id="A0A830CD37"/>
<dbReference type="Proteomes" id="UP000653305">
    <property type="component" value="Unassembled WGS sequence"/>
</dbReference>
<sequence length="101" mass="11096">MPLDAVITSPHRRTQPQTAFSPRSLKKQYSRGDSFGSCSTLVERHRFLLTALVLLTFLCTVYLYFAITLGAAGDDMCSGLSGAQKASCHLRQVAKGKLKLF</sequence>
<comment type="caution">
    <text evidence="3">The sequence shown here is derived from an EMBL/GenBank/DDBJ whole genome shotgun (WGS) entry which is preliminary data.</text>
</comment>
<dbReference type="EMBL" id="BMAC01000303">
    <property type="protein sequence ID" value="GFP93155.1"/>
    <property type="molecule type" value="Genomic_DNA"/>
</dbReference>
<proteinExistence type="predicted"/>
<reference evidence="3" key="1">
    <citation type="submission" date="2020-07" db="EMBL/GenBank/DDBJ databases">
        <title>Ethylene signaling mediates host invasion by parasitic plants.</title>
        <authorList>
            <person name="Yoshida S."/>
        </authorList>
    </citation>
    <scope>NUCLEOTIDE SEQUENCE</scope>
    <source>
        <strain evidence="3">Okayama</strain>
    </source>
</reference>
<keyword evidence="2" id="KW-0812">Transmembrane</keyword>
<organism evidence="3 4">
    <name type="scientific">Phtheirospermum japonicum</name>
    <dbReference type="NCBI Taxonomy" id="374723"/>
    <lineage>
        <taxon>Eukaryota</taxon>
        <taxon>Viridiplantae</taxon>
        <taxon>Streptophyta</taxon>
        <taxon>Embryophyta</taxon>
        <taxon>Tracheophyta</taxon>
        <taxon>Spermatophyta</taxon>
        <taxon>Magnoliopsida</taxon>
        <taxon>eudicotyledons</taxon>
        <taxon>Gunneridae</taxon>
        <taxon>Pentapetalae</taxon>
        <taxon>asterids</taxon>
        <taxon>lamiids</taxon>
        <taxon>Lamiales</taxon>
        <taxon>Orobanchaceae</taxon>
        <taxon>Orobanchaceae incertae sedis</taxon>
        <taxon>Phtheirospermum</taxon>
    </lineage>
</organism>
<evidence type="ECO:0000313" key="3">
    <source>
        <dbReference type="EMBL" id="GFP93155.1"/>
    </source>
</evidence>
<dbReference type="PANTHER" id="PTHR34774:SF1">
    <property type="entry name" value="EPHRIN-A3 PROTEIN"/>
    <property type="match status" value="1"/>
</dbReference>
<keyword evidence="2" id="KW-1133">Transmembrane helix</keyword>
<evidence type="ECO:0000313" key="4">
    <source>
        <dbReference type="Proteomes" id="UP000653305"/>
    </source>
</evidence>
<dbReference type="OrthoDB" id="2019292at2759"/>
<feature type="region of interest" description="Disordered" evidence="1">
    <location>
        <begin position="1"/>
        <end position="32"/>
    </location>
</feature>
<protein>
    <submittedName>
        <fullName evidence="3">Uncharacterized protein</fullName>
    </submittedName>
</protein>
<keyword evidence="4" id="KW-1185">Reference proteome</keyword>
<dbReference type="PANTHER" id="PTHR34774">
    <property type="entry name" value="EPHRIN-A3 PROTEIN"/>
    <property type="match status" value="1"/>
</dbReference>
<accession>A0A830CD37</accession>
<feature type="transmembrane region" description="Helical" evidence="2">
    <location>
        <begin position="47"/>
        <end position="67"/>
    </location>
</feature>
<evidence type="ECO:0000256" key="1">
    <source>
        <dbReference type="SAM" id="MobiDB-lite"/>
    </source>
</evidence>